<accession>A0AA39C3I9</accession>
<reference evidence="1" key="1">
    <citation type="journal article" date="2023" name="bioRxiv">
        <title>Scaffold-level genome assemblies of two parasitoid biocontrol wasps reveal the parthenogenesis mechanism and an associated novel virus.</title>
        <authorList>
            <person name="Inwood S."/>
            <person name="Skelly J."/>
            <person name="Guhlin J."/>
            <person name="Harrop T."/>
            <person name="Goldson S."/>
            <person name="Dearden P."/>
        </authorList>
    </citation>
    <scope>NUCLEOTIDE SEQUENCE</scope>
    <source>
        <strain evidence="1">Irish</strain>
        <tissue evidence="1">Whole body</tissue>
    </source>
</reference>
<organism evidence="1 2">
    <name type="scientific">Microctonus aethiopoides</name>
    <dbReference type="NCBI Taxonomy" id="144406"/>
    <lineage>
        <taxon>Eukaryota</taxon>
        <taxon>Metazoa</taxon>
        <taxon>Ecdysozoa</taxon>
        <taxon>Arthropoda</taxon>
        <taxon>Hexapoda</taxon>
        <taxon>Insecta</taxon>
        <taxon>Pterygota</taxon>
        <taxon>Neoptera</taxon>
        <taxon>Endopterygota</taxon>
        <taxon>Hymenoptera</taxon>
        <taxon>Apocrita</taxon>
        <taxon>Ichneumonoidea</taxon>
        <taxon>Braconidae</taxon>
        <taxon>Euphorinae</taxon>
        <taxon>Microctonus</taxon>
    </lineage>
</organism>
<dbReference type="EMBL" id="JAQQBS010001434">
    <property type="protein sequence ID" value="KAK0157223.1"/>
    <property type="molecule type" value="Genomic_DNA"/>
</dbReference>
<proteinExistence type="predicted"/>
<dbReference type="AlphaFoldDB" id="A0AA39C3I9"/>
<protein>
    <recommendedName>
        <fullName evidence="3">Transposase</fullName>
    </recommendedName>
</protein>
<evidence type="ECO:0000313" key="1">
    <source>
        <dbReference type="EMBL" id="KAK0157223.1"/>
    </source>
</evidence>
<feature type="non-terminal residue" evidence="1">
    <location>
        <position position="130"/>
    </location>
</feature>
<keyword evidence="2" id="KW-1185">Reference proteome</keyword>
<evidence type="ECO:0000313" key="2">
    <source>
        <dbReference type="Proteomes" id="UP001168990"/>
    </source>
</evidence>
<dbReference type="Proteomes" id="UP001168990">
    <property type="component" value="Unassembled WGS sequence"/>
</dbReference>
<reference evidence="1" key="2">
    <citation type="submission" date="2023-03" db="EMBL/GenBank/DDBJ databases">
        <authorList>
            <person name="Inwood S.N."/>
            <person name="Skelly J.G."/>
            <person name="Guhlin J."/>
            <person name="Harrop T.W.R."/>
            <person name="Goldson S.G."/>
            <person name="Dearden P.K."/>
        </authorList>
    </citation>
    <scope>NUCLEOTIDE SEQUENCE</scope>
    <source>
        <strain evidence="1">Irish</strain>
        <tissue evidence="1">Whole body</tissue>
    </source>
</reference>
<sequence length="130" mass="14297">MLAEDVEVVLEVLVAEKNQLSFIISTTLLPSSLPASSSPISKTDTIACSQCFSIVKKNEVFLLFMATALVQDVEVVATIDLSQSVISRASARFNETGYYNRRLCQGRQRITTERNTRTPLVIARGSLIAE</sequence>
<comment type="caution">
    <text evidence="1">The sequence shown here is derived from an EMBL/GenBank/DDBJ whole genome shotgun (WGS) entry which is preliminary data.</text>
</comment>
<name>A0AA39C3I9_9HYME</name>
<evidence type="ECO:0008006" key="3">
    <source>
        <dbReference type="Google" id="ProtNLM"/>
    </source>
</evidence>
<gene>
    <name evidence="1" type="ORF">PV328_011732</name>
</gene>